<gene>
    <name evidence="3" type="ORF">V5799_025072</name>
</gene>
<feature type="region of interest" description="Disordered" evidence="2">
    <location>
        <begin position="1"/>
        <end position="139"/>
    </location>
</feature>
<sequence>MSGSSSSSSARPPGRSTLARSKSLRLPRPTVQPQSKDDSAQPEAGCQLRRHGSMRVISGPGPAAMSASYHGSLQPQPEPQPVRKPQQEPQPMRKLPPPLPGRSRPRAEPKPASTAPATPAASSAPPIGRSSPDRDEEEAIGVSSLKDHFARLVQEHDRLQATMGDQRLPYMRDIWHIVMVGAPKALQVIASNHQASRVRRLQREWFSAPLGVGFTKYLGFILVKYGRLRAHLVERECRQEQPSGGKGAAGPLAPIPEDEADSPDGELPPYVRESPLLMGLHLEAQRLQQELRRAQRAYWDLVLGSDSGDDSAEVVVDLLSQLEKRDTELSRARGRCDRLAEALAQSEREVAACRDALHDYQLQMEAQRATHEGLRARLHDLQVQLGEAREGCEFLQAERATLAEAQVESEAEMRRLRGLLEAALETSRVLYQRCAKLFAKCQQKNLRLSQLESQLESQRPTVEAGASSGQALAQLSAKLQAFLKTSVLFAASHLQLDSEVLDEIMDDLEGSGDEHSPSVALPPRKDRAGLAIPLPPLDGAATFANGDSEPDSSYGTPVDELPPNVSPEHSSLVQAILQAAAVSRMPGQPDDGRDRLASAPLVVEHHSAVNGGSEIGEKLAERRSSCVVEHTFVECNGVVAANGGEGSGGRLRERMATGQFPTGGAVSTAEGPEPGEAHRVLGAAIASRPNGFHIDDSAALFRPNHCLANGVLSGAGPSENGALSSASSGSQQQLQGAGDDDAAQSSVAGKPVGTVPPFRTVMATDGSKLTGSVGVTAGSGSGSSHERAVAELASLSGKLVRIHSLMQARVQERLRTDHEQM</sequence>
<evidence type="ECO:0000313" key="3">
    <source>
        <dbReference type="EMBL" id="KAK8771684.1"/>
    </source>
</evidence>
<proteinExistence type="predicted"/>
<comment type="caution">
    <text evidence="3">The sequence shown here is derived from an EMBL/GenBank/DDBJ whole genome shotgun (WGS) entry which is preliminary data.</text>
</comment>
<dbReference type="AlphaFoldDB" id="A0AAQ4EAH9"/>
<dbReference type="PANTHER" id="PTHR48125:SF12">
    <property type="entry name" value="AT HOOK TRANSCRIPTION FACTOR FAMILY-RELATED"/>
    <property type="match status" value="1"/>
</dbReference>
<dbReference type="EMBL" id="JARKHS020019450">
    <property type="protein sequence ID" value="KAK8771684.1"/>
    <property type="molecule type" value="Genomic_DNA"/>
</dbReference>
<evidence type="ECO:0000313" key="4">
    <source>
        <dbReference type="Proteomes" id="UP001321473"/>
    </source>
</evidence>
<keyword evidence="4" id="KW-1185">Reference proteome</keyword>
<feature type="compositionally biased region" description="Low complexity" evidence="2">
    <location>
        <begin position="721"/>
        <end position="737"/>
    </location>
</feature>
<feature type="region of interest" description="Disordered" evidence="2">
    <location>
        <begin position="237"/>
        <end position="269"/>
    </location>
</feature>
<reference evidence="3 4" key="1">
    <citation type="journal article" date="2023" name="Arcadia Sci">
        <title>De novo assembly of a long-read Amblyomma americanum tick genome.</title>
        <authorList>
            <person name="Chou S."/>
            <person name="Poskanzer K.E."/>
            <person name="Rollins M."/>
            <person name="Thuy-Boun P.S."/>
        </authorList>
    </citation>
    <scope>NUCLEOTIDE SEQUENCE [LARGE SCALE GENOMIC DNA]</scope>
    <source>
        <strain evidence="3">F_SG_1</strain>
        <tissue evidence="3">Salivary glands</tissue>
    </source>
</reference>
<protein>
    <submittedName>
        <fullName evidence="3">Uncharacterized protein</fullName>
    </submittedName>
</protein>
<feature type="compositionally biased region" description="Low complexity" evidence="2">
    <location>
        <begin position="1"/>
        <end position="16"/>
    </location>
</feature>
<organism evidence="3 4">
    <name type="scientific">Amblyomma americanum</name>
    <name type="common">Lone star tick</name>
    <dbReference type="NCBI Taxonomy" id="6943"/>
    <lineage>
        <taxon>Eukaryota</taxon>
        <taxon>Metazoa</taxon>
        <taxon>Ecdysozoa</taxon>
        <taxon>Arthropoda</taxon>
        <taxon>Chelicerata</taxon>
        <taxon>Arachnida</taxon>
        <taxon>Acari</taxon>
        <taxon>Parasitiformes</taxon>
        <taxon>Ixodida</taxon>
        <taxon>Ixodoidea</taxon>
        <taxon>Ixodidae</taxon>
        <taxon>Amblyomminae</taxon>
        <taxon>Amblyomma</taxon>
    </lineage>
</organism>
<accession>A0AAQ4EAH9</accession>
<evidence type="ECO:0000256" key="1">
    <source>
        <dbReference type="SAM" id="Coils"/>
    </source>
</evidence>
<feature type="region of interest" description="Disordered" evidence="2">
    <location>
        <begin position="718"/>
        <end position="758"/>
    </location>
</feature>
<dbReference type="PANTHER" id="PTHR48125">
    <property type="entry name" value="LP07818P1"/>
    <property type="match status" value="1"/>
</dbReference>
<keyword evidence="1" id="KW-0175">Coiled coil</keyword>
<dbReference type="Proteomes" id="UP001321473">
    <property type="component" value="Unassembled WGS sequence"/>
</dbReference>
<feature type="coiled-coil region" evidence="1">
    <location>
        <begin position="329"/>
        <end position="398"/>
    </location>
</feature>
<dbReference type="Gene3D" id="1.10.287.1490">
    <property type="match status" value="1"/>
</dbReference>
<evidence type="ECO:0000256" key="2">
    <source>
        <dbReference type="SAM" id="MobiDB-lite"/>
    </source>
</evidence>
<name>A0AAQ4EAH9_AMBAM</name>
<feature type="compositionally biased region" description="Low complexity" evidence="2">
    <location>
        <begin position="111"/>
        <end position="126"/>
    </location>
</feature>